<evidence type="ECO:0000313" key="3">
    <source>
        <dbReference type="EMBL" id="ETS07146.1"/>
    </source>
</evidence>
<feature type="transmembrane region" description="Helical" evidence="2">
    <location>
        <begin position="20"/>
        <end position="37"/>
    </location>
</feature>
<feature type="transmembrane region" description="Helical" evidence="2">
    <location>
        <begin position="57"/>
        <end position="83"/>
    </location>
</feature>
<protein>
    <submittedName>
        <fullName evidence="3">Uncharacterized protein</fullName>
    </submittedName>
</protein>
<keyword evidence="2" id="KW-0472">Membrane</keyword>
<keyword evidence="2" id="KW-1133">Transmembrane helix</keyword>
<dbReference type="AlphaFoldDB" id="A0A024SNM6"/>
<gene>
    <name evidence="3" type="ORF">M419DRAFT_69977</name>
</gene>
<evidence type="ECO:0000256" key="1">
    <source>
        <dbReference type="SAM" id="MobiDB-lite"/>
    </source>
</evidence>
<name>A0A024SNM6_HYPJR</name>
<organism evidence="3 4">
    <name type="scientific">Hypocrea jecorina (strain ATCC 56765 / BCRC 32924 / NRRL 11460 / Rut C-30)</name>
    <name type="common">Trichoderma reesei</name>
    <dbReference type="NCBI Taxonomy" id="1344414"/>
    <lineage>
        <taxon>Eukaryota</taxon>
        <taxon>Fungi</taxon>
        <taxon>Dikarya</taxon>
        <taxon>Ascomycota</taxon>
        <taxon>Pezizomycotina</taxon>
        <taxon>Sordariomycetes</taxon>
        <taxon>Hypocreomycetidae</taxon>
        <taxon>Hypocreales</taxon>
        <taxon>Hypocreaceae</taxon>
        <taxon>Trichoderma</taxon>
    </lineage>
</organism>
<feature type="region of interest" description="Disordered" evidence="1">
    <location>
        <begin position="168"/>
        <end position="195"/>
    </location>
</feature>
<sequence>MAPRALLASRKVLDMNTPELGVLYAINPVTGGLVSPWGTVPFDDGDDDDSPKAEGYIVAGTIVAACLAVCLFVGALVAVFCCLRRRRRIRREAVRNRPPTPIARGRASSDDEETAEPPIPLATLPAAKIAGKRPPANTAAHRPGFFSGMEVARPLQVPFLDTVVEATSSEERVSQGGGEGSGEEADAAAPSRSHGSSRCLSACVTLLVCAGVCPVATMLREAVVHVTAFHLSERRCRLVGGLSRSPVRRNDGPGADDPKLSGRQPRVEGCEMRLMYAEMHVGSGRGLLDGTRVSLCW</sequence>
<dbReference type="HOGENOM" id="CLU_963320_0_0_1"/>
<accession>A0A024SNM6</accession>
<keyword evidence="2" id="KW-0812">Transmembrane</keyword>
<dbReference type="KEGG" id="trr:M419DRAFT_69977"/>
<dbReference type="Proteomes" id="UP000024376">
    <property type="component" value="Unassembled WGS sequence"/>
</dbReference>
<dbReference type="OrthoDB" id="10265432at2759"/>
<evidence type="ECO:0000256" key="2">
    <source>
        <dbReference type="SAM" id="Phobius"/>
    </source>
</evidence>
<evidence type="ECO:0000313" key="4">
    <source>
        <dbReference type="Proteomes" id="UP000024376"/>
    </source>
</evidence>
<feature type="region of interest" description="Disordered" evidence="1">
    <location>
        <begin position="96"/>
        <end position="120"/>
    </location>
</feature>
<proteinExistence type="predicted"/>
<reference evidence="4" key="1">
    <citation type="journal article" date="2013" name="Ind. Biotechnol.">
        <title>Comparative genomics analysis of Trichoderma reesei strains.</title>
        <authorList>
            <person name="Koike H."/>
            <person name="Aerts A."/>
            <person name="LaButti K."/>
            <person name="Grigoriev I.V."/>
            <person name="Baker S.E."/>
        </authorList>
    </citation>
    <scope>NUCLEOTIDE SEQUENCE [LARGE SCALE GENOMIC DNA]</scope>
    <source>
        <strain evidence="4">ATCC 56765 / BCRC 32924 / NRRL 11460 / Rut C-30</strain>
    </source>
</reference>
<dbReference type="EMBL" id="KI911139">
    <property type="protein sequence ID" value="ETS07146.1"/>
    <property type="molecule type" value="Genomic_DNA"/>
</dbReference>